<comment type="subcellular location">
    <subcellularLocation>
        <location evidence="1">Membrane</location>
        <topology evidence="1">Multi-pass membrane protein</topology>
    </subcellularLocation>
</comment>
<feature type="region of interest" description="Disordered" evidence="10">
    <location>
        <begin position="1"/>
        <end position="72"/>
    </location>
</feature>
<protein>
    <recommendedName>
        <fullName evidence="12">Vitamin K epoxide reductase domain-containing protein</fullName>
    </recommendedName>
</protein>
<dbReference type="AlphaFoldDB" id="J0WZG5"/>
<dbReference type="GO" id="GO:0048038">
    <property type="term" value="F:quinone binding"/>
    <property type="evidence" value="ECO:0007669"/>
    <property type="project" value="UniProtKB-KW"/>
</dbReference>
<evidence type="ECO:0000256" key="8">
    <source>
        <dbReference type="ARBA" id="ARBA00023157"/>
    </source>
</evidence>
<keyword evidence="8" id="KW-1015">Disulfide bond</keyword>
<evidence type="ECO:0000256" key="7">
    <source>
        <dbReference type="ARBA" id="ARBA00023136"/>
    </source>
</evidence>
<dbReference type="InterPro" id="IPR041714">
    <property type="entry name" value="VKOR_Actinobacteria"/>
</dbReference>
<proteinExistence type="inferred from homology"/>
<evidence type="ECO:0000313" key="13">
    <source>
        <dbReference type="EMBL" id="EJD64501.1"/>
    </source>
</evidence>
<evidence type="ECO:0000256" key="10">
    <source>
        <dbReference type="SAM" id="MobiDB-lite"/>
    </source>
</evidence>
<evidence type="ECO:0000256" key="3">
    <source>
        <dbReference type="ARBA" id="ARBA00022692"/>
    </source>
</evidence>
<keyword evidence="9" id="KW-0676">Redox-active center</keyword>
<evidence type="ECO:0000256" key="5">
    <source>
        <dbReference type="ARBA" id="ARBA00022989"/>
    </source>
</evidence>
<accession>J0WZG5</accession>
<feature type="transmembrane region" description="Helical" evidence="11">
    <location>
        <begin position="150"/>
        <end position="169"/>
    </location>
</feature>
<comment type="similarity">
    <text evidence="2">Belongs to the VKOR family.</text>
</comment>
<keyword evidence="6" id="KW-0560">Oxidoreductase</keyword>
<evidence type="ECO:0000259" key="12">
    <source>
        <dbReference type="SMART" id="SM00756"/>
    </source>
</evidence>
<organism evidence="13 14">
    <name type="scientific">Scardovia wiggsiae F0424</name>
    <dbReference type="NCBI Taxonomy" id="857290"/>
    <lineage>
        <taxon>Bacteria</taxon>
        <taxon>Bacillati</taxon>
        <taxon>Actinomycetota</taxon>
        <taxon>Actinomycetes</taxon>
        <taxon>Bifidobacteriales</taxon>
        <taxon>Bifidobacteriaceae</taxon>
        <taxon>Scardovia</taxon>
    </lineage>
</organism>
<evidence type="ECO:0000256" key="9">
    <source>
        <dbReference type="ARBA" id="ARBA00023284"/>
    </source>
</evidence>
<evidence type="ECO:0000313" key="14">
    <source>
        <dbReference type="Proteomes" id="UP000006415"/>
    </source>
</evidence>
<comment type="caution">
    <text evidence="13">The sequence shown here is derived from an EMBL/GenBank/DDBJ whole genome shotgun (WGS) entry which is preliminary data.</text>
</comment>
<dbReference type="HOGENOM" id="CLU_082938_0_0_11"/>
<gene>
    <name evidence="13" type="ORF">HMPREF9156_00996</name>
</gene>
<dbReference type="OrthoDB" id="9783799at2"/>
<feature type="compositionally biased region" description="Polar residues" evidence="10">
    <location>
        <begin position="1"/>
        <end position="19"/>
    </location>
</feature>
<dbReference type="SMART" id="SM00756">
    <property type="entry name" value="VKc"/>
    <property type="match status" value="1"/>
</dbReference>
<evidence type="ECO:0000256" key="11">
    <source>
        <dbReference type="SAM" id="Phobius"/>
    </source>
</evidence>
<evidence type="ECO:0000256" key="6">
    <source>
        <dbReference type="ARBA" id="ARBA00023002"/>
    </source>
</evidence>
<keyword evidence="7 11" id="KW-0472">Membrane</keyword>
<dbReference type="Proteomes" id="UP000006415">
    <property type="component" value="Unassembled WGS sequence"/>
</dbReference>
<evidence type="ECO:0000256" key="4">
    <source>
        <dbReference type="ARBA" id="ARBA00022719"/>
    </source>
</evidence>
<dbReference type="eggNOG" id="COG4243">
    <property type="taxonomic scope" value="Bacteria"/>
</dbReference>
<evidence type="ECO:0000256" key="2">
    <source>
        <dbReference type="ARBA" id="ARBA00006214"/>
    </source>
</evidence>
<dbReference type="CDD" id="cd12922">
    <property type="entry name" value="VKOR_5"/>
    <property type="match status" value="1"/>
</dbReference>
<feature type="transmembrane region" description="Helical" evidence="11">
    <location>
        <begin position="83"/>
        <end position="103"/>
    </location>
</feature>
<keyword evidence="4" id="KW-0874">Quinone</keyword>
<dbReference type="EMBL" id="AGZS01000006">
    <property type="protein sequence ID" value="EJD64501.1"/>
    <property type="molecule type" value="Genomic_DNA"/>
</dbReference>
<dbReference type="Pfam" id="PF07884">
    <property type="entry name" value="VKOR"/>
    <property type="match status" value="1"/>
</dbReference>
<feature type="domain" description="Vitamin K epoxide reductase" evidence="12">
    <location>
        <begin position="82"/>
        <end position="228"/>
    </location>
</feature>
<keyword evidence="3 11" id="KW-0812">Transmembrane</keyword>
<evidence type="ECO:0000256" key="1">
    <source>
        <dbReference type="ARBA" id="ARBA00004141"/>
    </source>
</evidence>
<dbReference type="GO" id="GO:0016491">
    <property type="term" value="F:oxidoreductase activity"/>
    <property type="evidence" value="ECO:0007669"/>
    <property type="project" value="UniProtKB-KW"/>
</dbReference>
<feature type="transmembrane region" description="Helical" evidence="11">
    <location>
        <begin position="251"/>
        <end position="271"/>
    </location>
</feature>
<reference evidence="13 14" key="1">
    <citation type="submission" date="2012-01" db="EMBL/GenBank/DDBJ databases">
        <title>The Genome Sequence of Scardovia wiggsiae F0424.</title>
        <authorList>
            <consortium name="The Broad Institute Genome Sequencing Platform"/>
            <person name="Earl A."/>
            <person name="Ward D."/>
            <person name="Feldgarden M."/>
            <person name="Gevers D."/>
            <person name="Izard J."/>
            <person name="Ganesan A."/>
            <person name="Baranova O.V."/>
            <person name="Blanton J.M."/>
            <person name="Tanner A.C."/>
            <person name="Mathney J."/>
            <person name="Dewhirst F.E."/>
            <person name="Young S.K."/>
            <person name="Zeng Q."/>
            <person name="Gargeya S."/>
            <person name="Fitzgerald M."/>
            <person name="Haas B."/>
            <person name="Abouelleil A."/>
            <person name="Alvarado L."/>
            <person name="Arachchi H.M."/>
            <person name="Berlin A."/>
            <person name="Chapman S.B."/>
            <person name="Gearin G."/>
            <person name="Goldberg J."/>
            <person name="Griggs A."/>
            <person name="Gujja S."/>
            <person name="Hansen M."/>
            <person name="Heiman D."/>
            <person name="Howarth C."/>
            <person name="Larimer J."/>
            <person name="Lui A."/>
            <person name="MacDonald P.J.P."/>
            <person name="McCowen C."/>
            <person name="Montmayeur A."/>
            <person name="Murphy C."/>
            <person name="Neiman D."/>
            <person name="Pearson M."/>
            <person name="Priest M."/>
            <person name="Roberts A."/>
            <person name="Saif S."/>
            <person name="Shea T."/>
            <person name="Sisk P."/>
            <person name="Stolte C."/>
            <person name="Sykes S."/>
            <person name="Wortman J."/>
            <person name="Nusbaum C."/>
            <person name="Birren B."/>
        </authorList>
    </citation>
    <scope>NUCLEOTIDE SEQUENCE [LARGE SCALE GENOMIC DNA]</scope>
    <source>
        <strain evidence="13 14">F0424</strain>
    </source>
</reference>
<feature type="transmembrane region" description="Helical" evidence="11">
    <location>
        <begin position="202"/>
        <end position="231"/>
    </location>
</feature>
<dbReference type="GO" id="GO:0016020">
    <property type="term" value="C:membrane"/>
    <property type="evidence" value="ECO:0007669"/>
    <property type="project" value="UniProtKB-SubCell"/>
</dbReference>
<dbReference type="InterPro" id="IPR012932">
    <property type="entry name" value="VKOR"/>
</dbReference>
<keyword evidence="5 11" id="KW-1133">Transmembrane helix</keyword>
<dbReference type="STRING" id="857290.HMPREF9156_00996"/>
<dbReference type="Gene3D" id="1.20.1440.130">
    <property type="entry name" value="VKOR domain"/>
    <property type="match status" value="1"/>
</dbReference>
<sequence>MSTTHNKAASTPDATTGSRHTVPGSPKAPGKPGILGTSGTPGASGKPRTPNASENSRVPAEAPAGISATPGTAPVRGWRHTAAWTYLIMLLSSLAALIVSFALSAETLQLARHPHQQLSCDISSAVSCSTVAQSWQAEFIHFAGMSFPNAFFGIAAESVFVTVAVLGISRIAVPRWFALCTWLGGLAALLYAYWLFTQSMYVINALCPWCLGLMFATTVQFMSLTHATVCIQRIPSPSSSAGRVLRTYYRLNIDLLADAVWIIILITLILAKHGSVLLR</sequence>
<name>J0WZG5_9BIFI</name>
<keyword evidence="14" id="KW-1185">Reference proteome</keyword>
<dbReference type="InterPro" id="IPR038354">
    <property type="entry name" value="VKOR_sf"/>
</dbReference>
<feature type="transmembrane region" description="Helical" evidence="11">
    <location>
        <begin position="176"/>
        <end position="196"/>
    </location>
</feature>